<evidence type="ECO:0000256" key="2">
    <source>
        <dbReference type="ARBA" id="ARBA00022737"/>
    </source>
</evidence>
<dbReference type="PROSITE" id="PS50837">
    <property type="entry name" value="NACHT"/>
    <property type="match status" value="1"/>
</dbReference>
<dbReference type="EMBL" id="KL585003">
    <property type="protein sequence ID" value="KEQ79788.1"/>
    <property type="molecule type" value="Genomic_DNA"/>
</dbReference>
<feature type="repeat" description="WD" evidence="3">
    <location>
        <begin position="1131"/>
        <end position="1172"/>
    </location>
</feature>
<dbReference type="GeneID" id="40749643"/>
<dbReference type="Pfam" id="PF24883">
    <property type="entry name" value="NPHP3_N"/>
    <property type="match status" value="1"/>
</dbReference>
<dbReference type="PANTHER" id="PTHR19879">
    <property type="entry name" value="TRANSCRIPTION INITIATION FACTOR TFIID"/>
    <property type="match status" value="1"/>
</dbReference>
<dbReference type="InterPro" id="IPR007111">
    <property type="entry name" value="NACHT_NTPase"/>
</dbReference>
<dbReference type="Gene3D" id="3.40.50.300">
    <property type="entry name" value="P-loop containing nucleotide triphosphate hydrolases"/>
    <property type="match status" value="1"/>
</dbReference>
<evidence type="ECO:0000256" key="4">
    <source>
        <dbReference type="SAM" id="MobiDB-lite"/>
    </source>
</evidence>
<dbReference type="PROSITE" id="PS50082">
    <property type="entry name" value="WD_REPEATS_2"/>
    <property type="match status" value="2"/>
</dbReference>
<name>A0A074X319_AURPU</name>
<dbReference type="STRING" id="1043002.A0A074X319"/>
<protein>
    <recommendedName>
        <fullName evidence="5">NACHT domain-containing protein</fullName>
    </recommendedName>
</protein>
<evidence type="ECO:0000313" key="6">
    <source>
        <dbReference type="EMBL" id="KEQ79788.1"/>
    </source>
</evidence>
<accession>A0A074X319</accession>
<keyword evidence="2" id="KW-0677">Repeat</keyword>
<gene>
    <name evidence="6" type="ORF">M438DRAFT_359434</name>
</gene>
<sequence>MAHLRDTGHSYQRPSATNGASQINGDVYFTSGQDPLNQLPIVHEASHDSAENQDDPLCLEGTRDQVQQDIYSWQESDDDDRCIFWLSGMAGTGKSTIARTVAHEFQRRKCLVASFFFSRGSGDSESASFLFTTLAKQLATRRDTATQATSSAHVALQDALRETLRQDPDVIRKSRQEQWDKLIIRPLSSFFAKLQDVSPTTSAVLVVDALDECSNENDIKGIIRTMARQQLPQARLRIIITSRPETLVRLEFSDKRKILHSSLSLDDVPQHVIDADLARFLHSRFDAIRDHQEGFTEDWPGLHTLDILLRRCGGLFIYAVTLCLYLEEDCQHSQSRLQTVLNKTTLQGKGHTTALDDMYLTVLTNAFKNLSKLSESEKDRSKDLYDHVVGSIVVLQDDLSASTLACLTHVSQFDIMAILHRLRSVIKQSGIESPITLLHETFREFVSDGQRCTKDHLAVNTKTAHRQTFKDCLHVLSVHLKQDLCDLKDPGVARDDPRVDPAKILYGLPLHVQYAVCHWNIHLERGGIDTTNHCAVDIFLHKHLLHWVEAMSWLNKYAEAVESISRLYELLVIYDKTRFQKMTNEEQDFGTDLKLFCWDARKFMISNGSVIAKNPLQIYCSALIFSPKNSLVCQVSSEERSSWLLKYRSPSDQWDRCILKAPASRIAILSDRCVEIWSVKCGIPIDSFEVLSTGENLLFSPDGKHLALMVDAASIWLYDTVARTLDYVLKTSGYAIEEFLFSPDGSFLVSISQDQVNVWTVAEAELHWTLTAGELHRTLAELARSLGPGLREPVYIHALEISNDSSLIATVSSDNSVKLWNIETKSLHFQISLEDIDDSTTLRFSTNNDLIIVNGAKMISWSPSSNTLHTITLGIGNSGDSRNLDTKLTHWLSPDGSVLATSKNRHDLFLFNTTTGQCLNTKITSESSFTSLVFSSDSTRVALQTDDDRVFLHDITSADRICTFLVDPSDYCGVRFSPDGSMLAHVGAYTTIWDVSTLSWKSVREKGSTITHILLSVDVTKVLYASERFDKPTELCILDALQDISTIIEPNLSFVENLSISPDGKHVLAQGANNSNARRTYVYNIDEKNSLYIDSVCITAFSSSSQLLAIAGFDFKVHIWDIKLRECMMILDGHSCAIVALKFSPSDAKLASIDVAGNAIVWNYRSNAIETIFRDPPRGGSLAHVVEAAFSSDASMLAYTWSEEGNDEGYLWSLETNALLRIFDAWKTVGIGRERSLSFSDDGRYLRTFRGTIDLKPLRSPCLDLGQPLEFSQWEPEGWIRWHGRKILRPPDDWSFAKHDSWSNKLAMVNHKGEVAIIEFDPRELRKALGI</sequence>
<dbReference type="SMART" id="SM00320">
    <property type="entry name" value="WD40"/>
    <property type="match status" value="6"/>
</dbReference>
<evidence type="ECO:0000256" key="1">
    <source>
        <dbReference type="ARBA" id="ARBA00022574"/>
    </source>
</evidence>
<feature type="region of interest" description="Disordered" evidence="4">
    <location>
        <begin position="1"/>
        <end position="22"/>
    </location>
</feature>
<dbReference type="Proteomes" id="UP000030706">
    <property type="component" value="Unassembled WGS sequence"/>
</dbReference>
<dbReference type="RefSeq" id="XP_029755975.1">
    <property type="nucleotide sequence ID" value="XM_029907337.1"/>
</dbReference>
<dbReference type="InterPro" id="IPR027417">
    <property type="entry name" value="P-loop_NTPase"/>
</dbReference>
<feature type="repeat" description="WD" evidence="3">
    <location>
        <begin position="796"/>
        <end position="830"/>
    </location>
</feature>
<dbReference type="InterPro" id="IPR001680">
    <property type="entry name" value="WD40_rpt"/>
</dbReference>
<feature type="compositionally biased region" description="Polar residues" evidence="4">
    <location>
        <begin position="9"/>
        <end position="22"/>
    </location>
</feature>
<dbReference type="SUPFAM" id="SSF82171">
    <property type="entry name" value="DPP6 N-terminal domain-like"/>
    <property type="match status" value="2"/>
</dbReference>
<dbReference type="SUPFAM" id="SSF52540">
    <property type="entry name" value="P-loop containing nucleoside triphosphate hydrolases"/>
    <property type="match status" value="1"/>
</dbReference>
<dbReference type="Pfam" id="PF00400">
    <property type="entry name" value="WD40"/>
    <property type="match status" value="3"/>
</dbReference>
<dbReference type="PROSITE" id="PS00678">
    <property type="entry name" value="WD_REPEATS_1"/>
    <property type="match status" value="1"/>
</dbReference>
<dbReference type="InterPro" id="IPR015943">
    <property type="entry name" value="WD40/YVTN_repeat-like_dom_sf"/>
</dbReference>
<reference evidence="6 7" key="1">
    <citation type="journal article" date="2014" name="BMC Genomics">
        <title>Genome sequencing of four Aureobasidium pullulans varieties: biotechnological potential, stress tolerance, and description of new species.</title>
        <authorList>
            <person name="Gostin Ar C."/>
            <person name="Ohm R.A."/>
            <person name="Kogej T."/>
            <person name="Sonjak S."/>
            <person name="Turk M."/>
            <person name="Zajc J."/>
            <person name="Zalar P."/>
            <person name="Grube M."/>
            <person name="Sun H."/>
            <person name="Han J."/>
            <person name="Sharma A."/>
            <person name="Chiniquy J."/>
            <person name="Ngan C.Y."/>
            <person name="Lipzen A."/>
            <person name="Barry K."/>
            <person name="Grigoriev I.V."/>
            <person name="Gunde-Cimerman N."/>
        </authorList>
    </citation>
    <scope>NUCLEOTIDE SEQUENCE [LARGE SCALE GENOMIC DNA]</scope>
    <source>
        <strain evidence="6 7">EXF-150</strain>
    </source>
</reference>
<evidence type="ECO:0000259" key="5">
    <source>
        <dbReference type="PROSITE" id="PS50837"/>
    </source>
</evidence>
<proteinExistence type="predicted"/>
<evidence type="ECO:0000313" key="7">
    <source>
        <dbReference type="Proteomes" id="UP000030706"/>
    </source>
</evidence>
<dbReference type="PANTHER" id="PTHR19879:SF9">
    <property type="entry name" value="TRANSCRIPTION INITIATION FACTOR TFIID SUBUNIT 5"/>
    <property type="match status" value="1"/>
</dbReference>
<dbReference type="HOGENOM" id="CLU_000288_6_16_1"/>
<organism evidence="6 7">
    <name type="scientific">Aureobasidium pullulans EXF-150</name>
    <dbReference type="NCBI Taxonomy" id="1043002"/>
    <lineage>
        <taxon>Eukaryota</taxon>
        <taxon>Fungi</taxon>
        <taxon>Dikarya</taxon>
        <taxon>Ascomycota</taxon>
        <taxon>Pezizomycotina</taxon>
        <taxon>Dothideomycetes</taxon>
        <taxon>Dothideomycetidae</taxon>
        <taxon>Dothideales</taxon>
        <taxon>Saccotheciaceae</taxon>
        <taxon>Aureobasidium</taxon>
    </lineage>
</organism>
<dbReference type="InterPro" id="IPR056884">
    <property type="entry name" value="NPHP3-like_N"/>
</dbReference>
<keyword evidence="7" id="KW-1185">Reference proteome</keyword>
<dbReference type="OrthoDB" id="674604at2759"/>
<dbReference type="Gene3D" id="2.130.10.10">
    <property type="entry name" value="YVTN repeat-like/Quinoprotein amine dehydrogenase"/>
    <property type="match status" value="3"/>
</dbReference>
<dbReference type="InterPro" id="IPR019775">
    <property type="entry name" value="WD40_repeat_CS"/>
</dbReference>
<keyword evidence="1 3" id="KW-0853">WD repeat</keyword>
<feature type="domain" description="NACHT" evidence="5">
    <location>
        <begin position="82"/>
        <end position="244"/>
    </location>
</feature>
<evidence type="ECO:0000256" key="3">
    <source>
        <dbReference type="PROSITE-ProRule" id="PRU00221"/>
    </source>
</evidence>